<comment type="caution">
    <text evidence="2">The sequence shown here is derived from an EMBL/GenBank/DDBJ whole genome shotgun (WGS) entry which is preliminary data.</text>
</comment>
<dbReference type="EMBL" id="BDCR01000004">
    <property type="protein sequence ID" value="GAT63848.1"/>
    <property type="molecule type" value="Genomic_DNA"/>
</dbReference>
<dbReference type="Proteomes" id="UP000076586">
    <property type="component" value="Unassembled WGS sequence"/>
</dbReference>
<gene>
    <name evidence="2" type="ORF">PJIAN_4390</name>
</gene>
<reference evidence="3" key="1">
    <citation type="submission" date="2016-04" db="EMBL/GenBank/DDBJ databases">
        <title>Draft genome sequence of Paludibacter jiangxiensis strain NM7.</title>
        <authorList>
            <person name="Qiu Y."/>
            <person name="Matsuura N."/>
            <person name="Ohashi A."/>
            <person name="Tourlousse M.D."/>
            <person name="Sekiguchi Y."/>
        </authorList>
    </citation>
    <scope>NUCLEOTIDE SEQUENCE [LARGE SCALE GENOMIC DNA]</scope>
    <source>
        <strain evidence="3">NM7</strain>
    </source>
</reference>
<keyword evidence="1" id="KW-0732">Signal</keyword>
<feature type="signal peptide" evidence="1">
    <location>
        <begin position="1"/>
        <end position="19"/>
    </location>
</feature>
<reference evidence="3" key="2">
    <citation type="journal article" date="2017" name="Genome Announc.">
        <title>Draft genome sequence of Paludibacter jiangxiensis NM7(T), a propionate-producing fermentative bacterium.</title>
        <authorList>
            <person name="Qiu Y.-L."/>
            <person name="Tourlousse D.M."/>
            <person name="Matsuura N."/>
            <person name="Ohashi A."/>
            <person name="Sekiguchi Y."/>
        </authorList>
    </citation>
    <scope>NUCLEOTIDE SEQUENCE [LARGE SCALE GENOMIC DNA]</scope>
    <source>
        <strain evidence="3">NM7</strain>
    </source>
</reference>
<dbReference type="InterPro" id="IPR004375">
    <property type="entry name" value="NanQ/TabA/YiaL"/>
</dbReference>
<organism evidence="2 3">
    <name type="scientific">Paludibacter jiangxiensis</name>
    <dbReference type="NCBI Taxonomy" id="681398"/>
    <lineage>
        <taxon>Bacteria</taxon>
        <taxon>Pseudomonadati</taxon>
        <taxon>Bacteroidota</taxon>
        <taxon>Bacteroidia</taxon>
        <taxon>Bacteroidales</taxon>
        <taxon>Paludibacteraceae</taxon>
        <taxon>Paludibacter</taxon>
    </lineage>
</organism>
<proteinExistence type="predicted"/>
<dbReference type="PANTHER" id="PTHR34986:SF1">
    <property type="entry name" value="PROTEIN YIAL"/>
    <property type="match status" value="1"/>
</dbReference>
<dbReference type="OrthoDB" id="9792756at2"/>
<accession>A0A171AJN5</accession>
<dbReference type="SUPFAM" id="SSF51197">
    <property type="entry name" value="Clavaminate synthase-like"/>
    <property type="match status" value="1"/>
</dbReference>
<dbReference type="GO" id="GO:0005829">
    <property type="term" value="C:cytosol"/>
    <property type="evidence" value="ECO:0007669"/>
    <property type="project" value="TreeGrafter"/>
</dbReference>
<feature type="chain" id="PRO_5007905259" evidence="1">
    <location>
        <begin position="20"/>
        <end position="199"/>
    </location>
</feature>
<dbReference type="InterPro" id="IPR037012">
    <property type="entry name" value="NanQ/TabA/YiaL_sf"/>
</dbReference>
<dbReference type="AlphaFoldDB" id="A0A171AJN5"/>
<dbReference type="Gene3D" id="2.60.120.370">
    <property type="entry name" value="YhcH/YjgK/YiaL"/>
    <property type="match status" value="1"/>
</dbReference>
<evidence type="ECO:0000256" key="1">
    <source>
        <dbReference type="SAM" id="SignalP"/>
    </source>
</evidence>
<sequence>MKKILLLISIVALSSVVYAQKLKTTVSDKVIAEWFNKGDWKAGFKAQPAPSVDKALLYDHYKKHPERWQKVFDYLKNNDLMKLPLGNINLDDNIIVKVQEYTTHEFGDQVLEVHRKYIDFQYVITGCEFMGCGKLSEAKEVSPFNEKKDWGGYNLPILPYYVANSGYFFIFFPQQVHLTNLQVGDKASVRKIVFKIKVD</sequence>
<protein>
    <submittedName>
        <fullName evidence="2">YhcH/YjgK/YiaL family protein</fullName>
    </submittedName>
</protein>
<dbReference type="STRING" id="681398.PJIAN_4390"/>
<dbReference type="RefSeq" id="WP_068705415.1">
    <property type="nucleotide sequence ID" value="NZ_BDCR01000004.1"/>
</dbReference>
<dbReference type="PANTHER" id="PTHR34986">
    <property type="entry name" value="EVOLVED BETA-GALACTOSIDASE SUBUNIT BETA"/>
    <property type="match status" value="1"/>
</dbReference>
<dbReference type="NCBIfam" id="TIGR00022">
    <property type="entry name" value="YhcH/YjgK/YiaL family protein"/>
    <property type="match status" value="1"/>
</dbReference>
<name>A0A171AJN5_9BACT</name>
<dbReference type="Pfam" id="PF04074">
    <property type="entry name" value="DUF386"/>
    <property type="match status" value="1"/>
</dbReference>
<evidence type="ECO:0000313" key="2">
    <source>
        <dbReference type="EMBL" id="GAT63848.1"/>
    </source>
</evidence>
<keyword evidence="3" id="KW-1185">Reference proteome</keyword>
<evidence type="ECO:0000313" key="3">
    <source>
        <dbReference type="Proteomes" id="UP000076586"/>
    </source>
</evidence>